<dbReference type="GO" id="GO:0003735">
    <property type="term" value="F:structural constituent of ribosome"/>
    <property type="evidence" value="ECO:0007669"/>
    <property type="project" value="InterPro"/>
</dbReference>
<sequence length="133" mass="14515">MRHRLAHRKLNRDSAGRKALLRGLATQLIEYGTVVTTIERAKELRKVVEPLVALARVDSVNNRRSAAATLYSKKSVGDLFSRVAPANATRQGGYTRILKLGLRPGDNARRAIIEFVEPTAIKAAETTAPVAAN</sequence>
<evidence type="ECO:0000256" key="2">
    <source>
        <dbReference type="ARBA" id="ARBA00022980"/>
    </source>
</evidence>
<evidence type="ECO:0000256" key="1">
    <source>
        <dbReference type="ARBA" id="ARBA00008777"/>
    </source>
</evidence>
<keyword evidence="7" id="KW-1185">Reference proteome</keyword>
<evidence type="ECO:0000313" key="6">
    <source>
        <dbReference type="EMBL" id="APJ04519.1"/>
    </source>
</evidence>
<dbReference type="PANTHER" id="PTHR14413">
    <property type="entry name" value="RIBOSOMAL PROTEIN L17"/>
    <property type="match status" value="1"/>
</dbReference>
<dbReference type="STRING" id="1915309.AXG55_11610"/>
<evidence type="ECO:0000256" key="5">
    <source>
        <dbReference type="RuleBase" id="RU000660"/>
    </source>
</evidence>
<evidence type="ECO:0000256" key="3">
    <source>
        <dbReference type="ARBA" id="ARBA00023274"/>
    </source>
</evidence>
<proteinExistence type="inferred from homology"/>
<dbReference type="SUPFAM" id="SSF64263">
    <property type="entry name" value="Prokaryotic ribosomal protein L17"/>
    <property type="match status" value="1"/>
</dbReference>
<comment type="similarity">
    <text evidence="1 4 5">Belongs to the bacterial ribosomal protein bL17 family.</text>
</comment>
<dbReference type="HAMAP" id="MF_01368">
    <property type="entry name" value="Ribosomal_bL17"/>
    <property type="match status" value="1"/>
</dbReference>
<dbReference type="NCBIfam" id="TIGR00059">
    <property type="entry name" value="L17"/>
    <property type="match status" value="1"/>
</dbReference>
<dbReference type="Gene3D" id="3.90.1030.10">
    <property type="entry name" value="Ribosomal protein L17"/>
    <property type="match status" value="1"/>
</dbReference>
<name>A0A1L4D2U5_9BACT</name>
<dbReference type="RefSeq" id="WP_148698265.1">
    <property type="nucleotide sequence ID" value="NZ_CP017834.1"/>
</dbReference>
<dbReference type="GO" id="GO:0006412">
    <property type="term" value="P:translation"/>
    <property type="evidence" value="ECO:0007669"/>
    <property type="project" value="UniProtKB-UniRule"/>
</dbReference>
<evidence type="ECO:0000313" key="7">
    <source>
        <dbReference type="Proteomes" id="UP000184731"/>
    </source>
</evidence>
<dbReference type="AlphaFoldDB" id="A0A1L4D2U5"/>
<dbReference type="GO" id="GO:0022625">
    <property type="term" value="C:cytosolic large ribosomal subunit"/>
    <property type="evidence" value="ECO:0007669"/>
    <property type="project" value="TreeGrafter"/>
</dbReference>
<dbReference type="Pfam" id="PF01196">
    <property type="entry name" value="Ribosomal_L17"/>
    <property type="match status" value="1"/>
</dbReference>
<dbReference type="EMBL" id="CP017834">
    <property type="protein sequence ID" value="APJ04519.1"/>
    <property type="molecule type" value="Genomic_DNA"/>
</dbReference>
<organism evidence="6 7">
    <name type="scientific">Silvanigrella aquatica</name>
    <dbReference type="NCBI Taxonomy" id="1915309"/>
    <lineage>
        <taxon>Bacteria</taxon>
        <taxon>Pseudomonadati</taxon>
        <taxon>Bdellovibrionota</taxon>
        <taxon>Oligoflexia</taxon>
        <taxon>Silvanigrellales</taxon>
        <taxon>Silvanigrellaceae</taxon>
        <taxon>Silvanigrella</taxon>
    </lineage>
</organism>
<dbReference type="InterPro" id="IPR036373">
    <property type="entry name" value="Ribosomal_bL17_sf"/>
</dbReference>
<gene>
    <name evidence="4" type="primary">rplQ</name>
    <name evidence="6" type="ORF">AXG55_11610</name>
</gene>
<dbReference type="InterPro" id="IPR000456">
    <property type="entry name" value="Ribosomal_bL17"/>
</dbReference>
<keyword evidence="3 4" id="KW-0687">Ribonucleoprotein</keyword>
<dbReference type="OrthoDB" id="5297054at2"/>
<accession>A0A1L4D2U5</accession>
<evidence type="ECO:0000256" key="4">
    <source>
        <dbReference type="HAMAP-Rule" id="MF_01368"/>
    </source>
</evidence>
<dbReference type="Proteomes" id="UP000184731">
    <property type="component" value="Chromosome"/>
</dbReference>
<comment type="subunit">
    <text evidence="4">Part of the 50S ribosomal subunit. Contacts protein L32.</text>
</comment>
<keyword evidence="2 4" id="KW-0689">Ribosomal protein</keyword>
<reference evidence="6 7" key="1">
    <citation type="submission" date="2016-10" db="EMBL/GenBank/DDBJ databases">
        <title>Silvanigrella aquatica sp. nov., isolated from a freshwater lake located in the Black Forest, Germany, description of Silvanigrellaceae fam. nov., Silvanigrellales ord. nov., reclassification of the order Bdellovibrionales in the class Oligoflexia, reclassification of the families Bacteriovoracaceae and Halobacteriovoraceae in the new order Bacteriovoracales ord. nov., and reclassification of the family Pseudobacteriovoracaceae in the order Oligoflexiales.</title>
        <authorList>
            <person name="Hahn M.W."/>
            <person name="Schmidt J."/>
            <person name="Koll U."/>
            <person name="Rohde M."/>
            <person name="Verbag S."/>
            <person name="Pitt A."/>
            <person name="Nakai R."/>
            <person name="Naganuma T."/>
            <person name="Lang E."/>
        </authorList>
    </citation>
    <scope>NUCLEOTIDE SEQUENCE [LARGE SCALE GENOMIC DNA]</scope>
    <source>
        <strain evidence="6 7">MWH-Nonnen-W8red</strain>
    </source>
</reference>
<dbReference type="KEGG" id="saqi:AXG55_11610"/>
<protein>
    <recommendedName>
        <fullName evidence="4">Large ribosomal subunit protein bL17</fullName>
    </recommendedName>
</protein>
<dbReference type="PANTHER" id="PTHR14413:SF16">
    <property type="entry name" value="LARGE RIBOSOMAL SUBUNIT PROTEIN BL17M"/>
    <property type="match status" value="1"/>
</dbReference>